<sequence>MKKIIIFGRSKSSQGTPADKTAPAVKPKTAYTERFLKPKEFKERQSVYVSKEIHKKIVRFVHVLALDGIQISVGGFIDNILAEHMEAHKEDIAGLYVKQLSGLK</sequence>
<accession>A0A840D5U6</accession>
<keyword evidence="3" id="KW-1185">Reference proteome</keyword>
<evidence type="ECO:0008006" key="4">
    <source>
        <dbReference type="Google" id="ProtNLM"/>
    </source>
</evidence>
<protein>
    <recommendedName>
        <fullName evidence="4">DUF3408 domain-containing protein</fullName>
    </recommendedName>
</protein>
<evidence type="ECO:0000256" key="1">
    <source>
        <dbReference type="SAM" id="MobiDB-lite"/>
    </source>
</evidence>
<evidence type="ECO:0000313" key="3">
    <source>
        <dbReference type="Proteomes" id="UP000560658"/>
    </source>
</evidence>
<gene>
    <name evidence="2" type="ORF">GGR06_004185</name>
</gene>
<dbReference type="EMBL" id="JACIER010000029">
    <property type="protein sequence ID" value="MBB4046351.1"/>
    <property type="molecule type" value="Genomic_DNA"/>
</dbReference>
<organism evidence="2 3">
    <name type="scientific">Bacteroides reticulotermitis</name>
    <dbReference type="NCBI Taxonomy" id="1133319"/>
    <lineage>
        <taxon>Bacteria</taxon>
        <taxon>Pseudomonadati</taxon>
        <taxon>Bacteroidota</taxon>
        <taxon>Bacteroidia</taxon>
        <taxon>Bacteroidales</taxon>
        <taxon>Bacteroidaceae</taxon>
        <taxon>Bacteroides</taxon>
    </lineage>
</organism>
<dbReference type="Proteomes" id="UP000560658">
    <property type="component" value="Unassembled WGS sequence"/>
</dbReference>
<dbReference type="Pfam" id="PF11888">
    <property type="entry name" value="DUF3408"/>
    <property type="match status" value="1"/>
</dbReference>
<proteinExistence type="predicted"/>
<dbReference type="InterPro" id="IPR021823">
    <property type="entry name" value="DUF3408"/>
</dbReference>
<comment type="caution">
    <text evidence="2">The sequence shown here is derived from an EMBL/GenBank/DDBJ whole genome shotgun (WGS) entry which is preliminary data.</text>
</comment>
<name>A0A840D5U6_9BACE</name>
<dbReference type="RefSeq" id="WP_052517314.1">
    <property type="nucleotide sequence ID" value="NZ_JACIER010000029.1"/>
</dbReference>
<dbReference type="AlphaFoldDB" id="A0A840D5U6"/>
<feature type="region of interest" description="Disordered" evidence="1">
    <location>
        <begin position="1"/>
        <end position="24"/>
    </location>
</feature>
<reference evidence="2" key="1">
    <citation type="submission" date="2020-08" db="EMBL/GenBank/DDBJ databases">
        <title>Genomic Encyclopedia of Type Strains, Phase IV (KMG-IV): sequencing the most valuable type-strain genomes for metagenomic binning, comparative biology and taxonomic classification.</title>
        <authorList>
            <person name="Goeker M."/>
        </authorList>
    </citation>
    <scope>NUCLEOTIDE SEQUENCE [LARGE SCALE GENOMIC DNA]</scope>
    <source>
        <strain evidence="2">DSM 105720</strain>
    </source>
</reference>
<evidence type="ECO:0000313" key="2">
    <source>
        <dbReference type="EMBL" id="MBB4046351.1"/>
    </source>
</evidence>